<protein>
    <recommendedName>
        <fullName evidence="3">Nucleotidase</fullName>
        <ecNumber evidence="3">3.1.3.-</ecNumber>
    </recommendedName>
</protein>
<comment type="similarity">
    <text evidence="1 3">Belongs to the 5'(3')-deoxyribonucleotidase family.</text>
</comment>
<dbReference type="PANTHER" id="PTHR35134">
    <property type="entry name" value="NUCLEOTIDASE YQFW-RELATED"/>
    <property type="match status" value="1"/>
</dbReference>
<dbReference type="EMBL" id="LSKU01000001">
    <property type="protein sequence ID" value="KXG45003.1"/>
    <property type="molecule type" value="Genomic_DNA"/>
</dbReference>
<dbReference type="SUPFAM" id="SSF56784">
    <property type="entry name" value="HAD-like"/>
    <property type="match status" value="1"/>
</dbReference>
<feature type="active site" description="Proton donor" evidence="4">
    <location>
        <position position="12"/>
    </location>
</feature>
<evidence type="ECO:0000256" key="1">
    <source>
        <dbReference type="ARBA" id="ARBA00009589"/>
    </source>
</evidence>
<evidence type="ECO:0000256" key="3">
    <source>
        <dbReference type="PIRNR" id="PIRNR021362"/>
    </source>
</evidence>
<dbReference type="STRING" id="1413211.U473_03695"/>
<evidence type="ECO:0000313" key="6">
    <source>
        <dbReference type="Proteomes" id="UP000070352"/>
    </source>
</evidence>
<evidence type="ECO:0000256" key="2">
    <source>
        <dbReference type="ARBA" id="ARBA00022801"/>
    </source>
</evidence>
<comment type="caution">
    <text evidence="5">The sequence shown here is derived from an EMBL/GenBank/DDBJ whole genome shotgun (WGS) entry which is preliminary data.</text>
</comment>
<dbReference type="GO" id="GO:0008253">
    <property type="term" value="F:5'-nucleotidase activity"/>
    <property type="evidence" value="ECO:0007669"/>
    <property type="project" value="InterPro"/>
</dbReference>
<dbReference type="PIRSF" id="PIRSF021362">
    <property type="entry name" value="UCP021362_HAD"/>
    <property type="match status" value="1"/>
</dbReference>
<evidence type="ECO:0000313" key="5">
    <source>
        <dbReference type="EMBL" id="KXG45003.1"/>
    </source>
</evidence>
<sequence length="194" mass="23080">MKKEFTLGIDIDGTVTDPYTFIPHLNQYFNKNFLYNEITTYDLTKLYNIDEEEYLNWYSHYGADIYQTAPLAKDAKKTLSYLKQSYRLIYISAREEEYRLPTMKWFESQGLPFDRVVLTGSPNKIQQAIEYEIDLFLEDHYVASCQMAQELNIPILLFDTPYNQGPLPEQVTRVYSWQEAKQKITQYTQKVMKR</sequence>
<dbReference type="PANTHER" id="PTHR35134:SF2">
    <property type="entry name" value="NUCLEOTIDASE YQFW-RELATED"/>
    <property type="match status" value="1"/>
</dbReference>
<dbReference type="Gene3D" id="3.40.50.1000">
    <property type="entry name" value="HAD superfamily/HAD-like"/>
    <property type="match status" value="1"/>
</dbReference>
<name>A0A135L821_9BACI</name>
<dbReference type="GO" id="GO:0009264">
    <property type="term" value="P:deoxyribonucleotide catabolic process"/>
    <property type="evidence" value="ECO:0007669"/>
    <property type="project" value="InterPro"/>
</dbReference>
<feature type="active site" description="Nucleophile" evidence="4">
    <location>
        <position position="10"/>
    </location>
</feature>
<dbReference type="InterPro" id="IPR009206">
    <property type="entry name" value="Nucleotidase_putative"/>
</dbReference>
<dbReference type="InterPro" id="IPR036412">
    <property type="entry name" value="HAD-like_sf"/>
</dbReference>
<accession>A0A135L821</accession>
<dbReference type="OrthoDB" id="2471595at2"/>
<keyword evidence="6" id="KW-1185">Reference proteome</keyword>
<reference evidence="5 6" key="1">
    <citation type="submission" date="2016-02" db="EMBL/GenBank/DDBJ databases">
        <title>Draft Genome for Tepidibacillus decaturensis nov. sp. Strain Z9, an Anaerobic, Moderately Thermophilic and Heterotrophic Bacterium from Deep Subsurface of the Illinois Basin, USA.</title>
        <authorList>
            <person name="Dong Y."/>
            <person name="Chang J.Y."/>
            <person name="Sanford R."/>
            <person name="Fouke B.W."/>
        </authorList>
    </citation>
    <scope>NUCLEOTIDE SEQUENCE [LARGE SCALE GENOMIC DNA]</scope>
    <source>
        <strain evidence="5 6">Z9</strain>
    </source>
</reference>
<organism evidence="5 6">
    <name type="scientific">Tepidibacillus decaturensis</name>
    <dbReference type="NCBI Taxonomy" id="1413211"/>
    <lineage>
        <taxon>Bacteria</taxon>
        <taxon>Bacillati</taxon>
        <taxon>Bacillota</taxon>
        <taxon>Bacilli</taxon>
        <taxon>Bacillales</taxon>
        <taxon>Bacillaceae</taxon>
        <taxon>Tepidibacillus</taxon>
    </lineage>
</organism>
<dbReference type="Pfam" id="PF06941">
    <property type="entry name" value="NT5C"/>
    <property type="match status" value="1"/>
</dbReference>
<proteinExistence type="inferred from homology"/>
<gene>
    <name evidence="5" type="ORF">U473_03695</name>
</gene>
<keyword evidence="2 3" id="KW-0378">Hydrolase</keyword>
<evidence type="ECO:0000256" key="4">
    <source>
        <dbReference type="PIRSR" id="PIRSR610708-1"/>
    </source>
</evidence>
<dbReference type="InterPro" id="IPR052419">
    <property type="entry name" value="5_3-deoxyribonucleotidase-like"/>
</dbReference>
<dbReference type="Proteomes" id="UP000070352">
    <property type="component" value="Unassembled WGS sequence"/>
</dbReference>
<dbReference type="EC" id="3.1.3.-" evidence="3"/>
<dbReference type="InterPro" id="IPR010708">
    <property type="entry name" value="5'(3')-deoxyribonucleotidase"/>
</dbReference>
<dbReference type="AlphaFoldDB" id="A0A135L821"/>
<dbReference type="InterPro" id="IPR023214">
    <property type="entry name" value="HAD_sf"/>
</dbReference>